<dbReference type="STRING" id="1423802.FC56_GL001051"/>
<dbReference type="PATRIC" id="fig|1423802.4.peg.1065"/>
<dbReference type="AlphaFoldDB" id="A0A0R2CSH4"/>
<dbReference type="InterPro" id="IPR023485">
    <property type="entry name" value="Ptyr_pPase"/>
</dbReference>
<gene>
    <name evidence="8" type="ORF">FC56_GL001051</name>
</gene>
<dbReference type="PRINTS" id="PR00719">
    <property type="entry name" value="LMWPTPASE"/>
</dbReference>
<dbReference type="Pfam" id="PF01451">
    <property type="entry name" value="LMWPc"/>
    <property type="match status" value="1"/>
</dbReference>
<dbReference type="EMBL" id="AYZR01000001">
    <property type="protein sequence ID" value="KRM94750.1"/>
    <property type="molecule type" value="Genomic_DNA"/>
</dbReference>
<evidence type="ECO:0000256" key="3">
    <source>
        <dbReference type="ARBA" id="ARBA00022801"/>
    </source>
</evidence>
<dbReference type="SUPFAM" id="SSF52788">
    <property type="entry name" value="Phosphotyrosine protein phosphatases I"/>
    <property type="match status" value="1"/>
</dbReference>
<accession>A0A0R2CSH4</accession>
<reference evidence="8 9" key="1">
    <citation type="journal article" date="2015" name="Genome Announc.">
        <title>Expanding the biotechnology potential of lactobacilli through comparative genomics of 213 strains and associated genera.</title>
        <authorList>
            <person name="Sun Z."/>
            <person name="Harris H.M."/>
            <person name="McCann A."/>
            <person name="Guo C."/>
            <person name="Argimon S."/>
            <person name="Zhang W."/>
            <person name="Yang X."/>
            <person name="Jeffery I.B."/>
            <person name="Cooney J.C."/>
            <person name="Kagawa T.F."/>
            <person name="Liu W."/>
            <person name="Song Y."/>
            <person name="Salvetti E."/>
            <person name="Wrobel A."/>
            <person name="Rasinkangas P."/>
            <person name="Parkhill J."/>
            <person name="Rea M.C."/>
            <person name="O'Sullivan O."/>
            <person name="Ritari J."/>
            <person name="Douillard F.P."/>
            <person name="Paul Ross R."/>
            <person name="Yang R."/>
            <person name="Briner A.E."/>
            <person name="Felis G.E."/>
            <person name="de Vos W.M."/>
            <person name="Barrangou R."/>
            <person name="Klaenhammer T.R."/>
            <person name="Caufield P.W."/>
            <person name="Cui Y."/>
            <person name="Zhang H."/>
            <person name="O'Toole P.W."/>
        </authorList>
    </citation>
    <scope>NUCLEOTIDE SEQUENCE [LARGE SCALE GENOMIC DNA]</scope>
    <source>
        <strain evidence="8 9">DSM 24302</strain>
    </source>
</reference>
<evidence type="ECO:0000313" key="9">
    <source>
        <dbReference type="Proteomes" id="UP000051256"/>
    </source>
</evidence>
<evidence type="ECO:0000259" key="7">
    <source>
        <dbReference type="SMART" id="SM00226"/>
    </source>
</evidence>
<dbReference type="PANTHER" id="PTHR11717">
    <property type="entry name" value="LOW MOLECULAR WEIGHT PROTEIN TYROSINE PHOSPHATASE"/>
    <property type="match status" value="1"/>
</dbReference>
<dbReference type="InterPro" id="IPR036196">
    <property type="entry name" value="Ptyr_pPase_sf"/>
</dbReference>
<protein>
    <recommendedName>
        <fullName evidence="2">protein-tyrosine-phosphatase</fullName>
        <ecNumber evidence="2">3.1.3.48</ecNumber>
    </recommendedName>
</protein>
<evidence type="ECO:0000256" key="4">
    <source>
        <dbReference type="ARBA" id="ARBA00022912"/>
    </source>
</evidence>
<dbReference type="Proteomes" id="UP000051256">
    <property type="component" value="Unassembled WGS sequence"/>
</dbReference>
<evidence type="ECO:0000256" key="2">
    <source>
        <dbReference type="ARBA" id="ARBA00013064"/>
    </source>
</evidence>
<evidence type="ECO:0000313" key="8">
    <source>
        <dbReference type="EMBL" id="KRM94750.1"/>
    </source>
</evidence>
<dbReference type="GO" id="GO:0004725">
    <property type="term" value="F:protein tyrosine phosphatase activity"/>
    <property type="evidence" value="ECO:0007669"/>
    <property type="project" value="UniProtKB-EC"/>
</dbReference>
<feature type="active site" description="Proton donor" evidence="6">
    <location>
        <position position="125"/>
    </location>
</feature>
<proteinExistence type="inferred from homology"/>
<feature type="domain" description="Phosphotyrosine protein phosphatase I" evidence="7">
    <location>
        <begin position="2"/>
        <end position="149"/>
    </location>
</feature>
<keyword evidence="4" id="KW-0904">Protein phosphatase</keyword>
<sequence>MVKVLFVCLGNICRSPMAEAMFTKLVADENLSDQIIVDSAGTSSEEEGNHAHPGAQAELKRHGIDGSHLISRPITTADFESADLILTMDASNKHNLERMAPADDRDKIHLCYDILPTKQGDEIPDPWYDHRFDRTYRQLAETLPAWLDAIKRQNQL</sequence>
<feature type="active site" evidence="6">
    <location>
        <position position="14"/>
    </location>
</feature>
<dbReference type="InterPro" id="IPR017867">
    <property type="entry name" value="Tyr_phospatase_low_mol_wt"/>
</dbReference>
<name>A0A0R2CSH4_9LACO</name>
<keyword evidence="9" id="KW-1185">Reference proteome</keyword>
<dbReference type="RefSeq" id="WP_056977129.1">
    <property type="nucleotide sequence ID" value="NZ_AYZR01000001.1"/>
</dbReference>
<evidence type="ECO:0000256" key="5">
    <source>
        <dbReference type="ARBA" id="ARBA00051722"/>
    </source>
</evidence>
<dbReference type="InterPro" id="IPR050438">
    <property type="entry name" value="LMW_PTPase"/>
</dbReference>
<dbReference type="PANTHER" id="PTHR11717:SF7">
    <property type="entry name" value="LOW MOLECULAR WEIGHT PHOSPHOTYROSINE PROTEIN PHOSPHATASE"/>
    <property type="match status" value="1"/>
</dbReference>
<comment type="catalytic activity">
    <reaction evidence="5">
        <text>O-phospho-L-tyrosyl-[protein] + H2O = L-tyrosyl-[protein] + phosphate</text>
        <dbReference type="Rhea" id="RHEA:10684"/>
        <dbReference type="Rhea" id="RHEA-COMP:10136"/>
        <dbReference type="Rhea" id="RHEA-COMP:20101"/>
        <dbReference type="ChEBI" id="CHEBI:15377"/>
        <dbReference type="ChEBI" id="CHEBI:43474"/>
        <dbReference type="ChEBI" id="CHEBI:46858"/>
        <dbReference type="ChEBI" id="CHEBI:61978"/>
        <dbReference type="EC" id="3.1.3.48"/>
    </reaction>
</comment>
<keyword evidence="3" id="KW-0378">Hydrolase</keyword>
<feature type="active site" description="Nucleophile" evidence="6">
    <location>
        <position position="8"/>
    </location>
</feature>
<organism evidence="8 9">
    <name type="scientific">Lentilactobacillus senioris DSM 24302 = JCM 17472</name>
    <dbReference type="NCBI Taxonomy" id="1423802"/>
    <lineage>
        <taxon>Bacteria</taxon>
        <taxon>Bacillati</taxon>
        <taxon>Bacillota</taxon>
        <taxon>Bacilli</taxon>
        <taxon>Lactobacillales</taxon>
        <taxon>Lactobacillaceae</taxon>
        <taxon>Lentilactobacillus</taxon>
    </lineage>
</organism>
<comment type="similarity">
    <text evidence="1">Belongs to the low molecular weight phosphotyrosine protein phosphatase family.</text>
</comment>
<dbReference type="Gene3D" id="3.40.50.2300">
    <property type="match status" value="1"/>
</dbReference>
<evidence type="ECO:0000256" key="1">
    <source>
        <dbReference type="ARBA" id="ARBA00011063"/>
    </source>
</evidence>
<dbReference type="SMART" id="SM00226">
    <property type="entry name" value="LMWPc"/>
    <property type="match status" value="1"/>
</dbReference>
<comment type="caution">
    <text evidence="8">The sequence shown here is derived from an EMBL/GenBank/DDBJ whole genome shotgun (WGS) entry which is preliminary data.</text>
</comment>
<dbReference type="EC" id="3.1.3.48" evidence="2"/>
<evidence type="ECO:0000256" key="6">
    <source>
        <dbReference type="PIRSR" id="PIRSR617867-1"/>
    </source>
</evidence>
<dbReference type="CDD" id="cd16343">
    <property type="entry name" value="LMWPTP"/>
    <property type="match status" value="1"/>
</dbReference>